<sequence length="159" mass="17874">MSTSNPNAIFPIVELNFKGVFIRCPLSYTNDMNFNFTDHDFSGMTHLECITFLERFMQLDCKKLYYCDPGAPLLSDLIHISNEMKYAGFNFDAYGTDGQISLYVDHIGDGIDDIFESEGGDDDHDSCISGGDDDIGTLKDVTVDFNEEIVTMNRTCNDE</sequence>
<dbReference type="EMBL" id="CAKMRJ010005745">
    <property type="protein sequence ID" value="CAH1454455.1"/>
    <property type="molecule type" value="Genomic_DNA"/>
</dbReference>
<accession>A0AAU9PYA5</accession>
<reference evidence="1 2" key="1">
    <citation type="submission" date="2022-01" db="EMBL/GenBank/DDBJ databases">
        <authorList>
            <person name="Xiong W."/>
            <person name="Schranz E."/>
        </authorList>
    </citation>
    <scope>NUCLEOTIDE SEQUENCE [LARGE SCALE GENOMIC DNA]</scope>
</reference>
<keyword evidence="2" id="KW-1185">Reference proteome</keyword>
<comment type="caution">
    <text evidence="1">The sequence shown here is derived from an EMBL/GenBank/DDBJ whole genome shotgun (WGS) entry which is preliminary data.</text>
</comment>
<dbReference type="Proteomes" id="UP001157418">
    <property type="component" value="Unassembled WGS sequence"/>
</dbReference>
<gene>
    <name evidence="1" type="ORF">LVIROSA_LOCUS39629</name>
</gene>
<dbReference type="AlphaFoldDB" id="A0AAU9PYA5"/>
<evidence type="ECO:0000313" key="2">
    <source>
        <dbReference type="Proteomes" id="UP001157418"/>
    </source>
</evidence>
<proteinExistence type="predicted"/>
<organism evidence="1 2">
    <name type="scientific">Lactuca virosa</name>
    <dbReference type="NCBI Taxonomy" id="75947"/>
    <lineage>
        <taxon>Eukaryota</taxon>
        <taxon>Viridiplantae</taxon>
        <taxon>Streptophyta</taxon>
        <taxon>Embryophyta</taxon>
        <taxon>Tracheophyta</taxon>
        <taxon>Spermatophyta</taxon>
        <taxon>Magnoliopsida</taxon>
        <taxon>eudicotyledons</taxon>
        <taxon>Gunneridae</taxon>
        <taxon>Pentapetalae</taxon>
        <taxon>asterids</taxon>
        <taxon>campanulids</taxon>
        <taxon>Asterales</taxon>
        <taxon>Asteraceae</taxon>
        <taxon>Cichorioideae</taxon>
        <taxon>Cichorieae</taxon>
        <taxon>Lactucinae</taxon>
        <taxon>Lactuca</taxon>
    </lineage>
</organism>
<evidence type="ECO:0000313" key="1">
    <source>
        <dbReference type="EMBL" id="CAH1454455.1"/>
    </source>
</evidence>
<name>A0AAU9PYA5_9ASTR</name>
<protein>
    <submittedName>
        <fullName evidence="1">Uncharacterized protein</fullName>
    </submittedName>
</protein>